<evidence type="ECO:0000313" key="1">
    <source>
        <dbReference type="EMBL" id="EGZ51159.1"/>
    </source>
</evidence>
<gene>
    <name evidence="1" type="ORF">HMPREF9370_0188</name>
</gene>
<protein>
    <submittedName>
        <fullName evidence="1">Uncharacterized protein</fullName>
    </submittedName>
</protein>
<dbReference type="EMBL" id="AGAZ01000008">
    <property type="protein sequence ID" value="EGZ51159.1"/>
    <property type="molecule type" value="Genomic_DNA"/>
</dbReference>
<organism evidence="1 2">
    <name type="scientific">Neisseria wadsworthii 9715</name>
    <dbReference type="NCBI Taxonomy" id="1030841"/>
    <lineage>
        <taxon>Bacteria</taxon>
        <taxon>Pseudomonadati</taxon>
        <taxon>Pseudomonadota</taxon>
        <taxon>Betaproteobacteria</taxon>
        <taxon>Neisseriales</taxon>
        <taxon>Neisseriaceae</taxon>
        <taxon>Neisseria</taxon>
    </lineage>
</organism>
<dbReference type="AlphaFoldDB" id="G4CM79"/>
<keyword evidence="2" id="KW-1185">Reference proteome</keyword>
<evidence type="ECO:0000313" key="2">
    <source>
        <dbReference type="Proteomes" id="UP000005336"/>
    </source>
</evidence>
<reference evidence="1 2" key="1">
    <citation type="submission" date="2011-06" db="EMBL/GenBank/DDBJ databases">
        <authorList>
            <person name="Muzny D."/>
            <person name="Qin X."/>
            <person name="Deng J."/>
            <person name="Jiang H."/>
            <person name="Liu Y."/>
            <person name="Qu J."/>
            <person name="Song X.-Z."/>
            <person name="Zhang L."/>
            <person name="Thornton R."/>
            <person name="Coyle M."/>
            <person name="Francisco L."/>
            <person name="Jackson L."/>
            <person name="Javaid M."/>
            <person name="Korchina V."/>
            <person name="Kovar C."/>
            <person name="Mata R."/>
            <person name="Mathew T."/>
            <person name="Ngo R."/>
            <person name="Nguyen L."/>
            <person name="Nguyen N."/>
            <person name="Okwuonu G."/>
            <person name="Ongeri F."/>
            <person name="Pham C."/>
            <person name="Simmons D."/>
            <person name="Wilczek-Boney K."/>
            <person name="Hale W."/>
            <person name="Jakkamsetti A."/>
            <person name="Pham P."/>
            <person name="Ruth R."/>
            <person name="San Lucas F."/>
            <person name="Warren J."/>
            <person name="Zhang J."/>
            <person name="Zhao Z."/>
            <person name="Zhou C."/>
            <person name="Zhu D."/>
            <person name="Lee S."/>
            <person name="Bess C."/>
            <person name="Blankenburg K."/>
            <person name="Forbes L."/>
            <person name="Fu Q."/>
            <person name="Gubbala S."/>
            <person name="Hirani K."/>
            <person name="Jayaseelan J.C."/>
            <person name="Lara F."/>
            <person name="Munidasa M."/>
            <person name="Palculict T."/>
            <person name="Patil S."/>
            <person name="Pu L.-L."/>
            <person name="Saada N."/>
            <person name="Tang L."/>
            <person name="Weissenberger G."/>
            <person name="Zhu Y."/>
            <person name="Hemphill L."/>
            <person name="Shang Y."/>
            <person name="Youmans B."/>
            <person name="Ayvaz T."/>
            <person name="Ross M."/>
            <person name="Santibanez J."/>
            <person name="Aqrawi P."/>
            <person name="Gross S."/>
            <person name="Joshi V."/>
            <person name="Fowler G."/>
            <person name="Nazareth L."/>
            <person name="Reid J."/>
            <person name="Worley K."/>
            <person name="Petrosino J."/>
            <person name="Highlander S."/>
            <person name="Gibbs R."/>
        </authorList>
    </citation>
    <scope>NUCLEOTIDE SEQUENCE [LARGE SCALE GENOMIC DNA]</scope>
    <source>
        <strain evidence="1 2">9715</strain>
    </source>
</reference>
<name>G4CM79_9NEIS</name>
<comment type="caution">
    <text evidence="1">The sequence shown here is derived from an EMBL/GenBank/DDBJ whole genome shotgun (WGS) entry which is preliminary data.</text>
</comment>
<dbReference type="HOGENOM" id="CLU_3236589_0_0_4"/>
<sequence>MLVIGRASRNACLKSCSLIKQDCKNSPIAKKLILIQGSNAVAE</sequence>
<dbReference type="Proteomes" id="UP000005336">
    <property type="component" value="Unassembled WGS sequence"/>
</dbReference>
<dbReference type="STRING" id="1030841.HMPREF9370_0188"/>
<accession>G4CM79</accession>
<proteinExistence type="predicted"/>